<keyword evidence="2" id="KW-1185">Reference proteome</keyword>
<evidence type="ECO:0000313" key="1">
    <source>
        <dbReference type="EMBL" id="KIK28447.1"/>
    </source>
</evidence>
<reference evidence="1 2" key="1">
    <citation type="submission" date="2014-04" db="EMBL/GenBank/DDBJ databases">
        <authorList>
            <consortium name="DOE Joint Genome Institute"/>
            <person name="Kuo A."/>
            <person name="Kohler A."/>
            <person name="Costa M.D."/>
            <person name="Nagy L.G."/>
            <person name="Floudas D."/>
            <person name="Copeland A."/>
            <person name="Barry K.W."/>
            <person name="Cichocki N."/>
            <person name="Veneault-Fourrey C."/>
            <person name="LaButti K."/>
            <person name="Lindquist E.A."/>
            <person name="Lipzen A."/>
            <person name="Lundell T."/>
            <person name="Morin E."/>
            <person name="Murat C."/>
            <person name="Sun H."/>
            <person name="Tunlid A."/>
            <person name="Henrissat B."/>
            <person name="Grigoriev I.V."/>
            <person name="Hibbett D.S."/>
            <person name="Martin F."/>
            <person name="Nordberg H.P."/>
            <person name="Cantor M.N."/>
            <person name="Hua S.X."/>
        </authorList>
    </citation>
    <scope>NUCLEOTIDE SEQUENCE [LARGE SCALE GENOMIC DNA]</scope>
    <source>
        <strain evidence="1 2">441</strain>
    </source>
</reference>
<dbReference type="HOGENOM" id="CLU_1865922_0_0_1"/>
<reference evidence="2" key="2">
    <citation type="submission" date="2015-01" db="EMBL/GenBank/DDBJ databases">
        <title>Evolutionary Origins and Diversification of the Mycorrhizal Mutualists.</title>
        <authorList>
            <consortium name="DOE Joint Genome Institute"/>
            <consortium name="Mycorrhizal Genomics Consortium"/>
            <person name="Kohler A."/>
            <person name="Kuo A."/>
            <person name="Nagy L.G."/>
            <person name="Floudas D."/>
            <person name="Copeland A."/>
            <person name="Barry K.W."/>
            <person name="Cichocki N."/>
            <person name="Veneault-Fourrey C."/>
            <person name="LaButti K."/>
            <person name="Lindquist E.A."/>
            <person name="Lipzen A."/>
            <person name="Lundell T."/>
            <person name="Morin E."/>
            <person name="Murat C."/>
            <person name="Riley R."/>
            <person name="Ohm R."/>
            <person name="Sun H."/>
            <person name="Tunlid A."/>
            <person name="Henrissat B."/>
            <person name="Grigoriev I.V."/>
            <person name="Hibbett D.S."/>
            <person name="Martin F."/>
        </authorList>
    </citation>
    <scope>NUCLEOTIDE SEQUENCE [LARGE SCALE GENOMIC DNA]</scope>
    <source>
        <strain evidence="2">441</strain>
    </source>
</reference>
<organism evidence="1 2">
    <name type="scientific">Pisolithus microcarpus 441</name>
    <dbReference type="NCBI Taxonomy" id="765257"/>
    <lineage>
        <taxon>Eukaryota</taxon>
        <taxon>Fungi</taxon>
        <taxon>Dikarya</taxon>
        <taxon>Basidiomycota</taxon>
        <taxon>Agaricomycotina</taxon>
        <taxon>Agaricomycetes</taxon>
        <taxon>Agaricomycetidae</taxon>
        <taxon>Boletales</taxon>
        <taxon>Sclerodermatineae</taxon>
        <taxon>Pisolithaceae</taxon>
        <taxon>Pisolithus</taxon>
    </lineage>
</organism>
<protein>
    <submittedName>
        <fullName evidence="1">Uncharacterized protein</fullName>
    </submittedName>
</protein>
<accession>A0A0D0A1W7</accession>
<name>A0A0D0A1W7_9AGAM</name>
<dbReference type="EMBL" id="KN833692">
    <property type="protein sequence ID" value="KIK28447.1"/>
    <property type="molecule type" value="Genomic_DNA"/>
</dbReference>
<proteinExistence type="predicted"/>
<dbReference type="AlphaFoldDB" id="A0A0D0A1W7"/>
<sequence>MFSWTIHESQLRSTPRPLLVHESIRYHDDSCMIVLFCYLFPSAPRRKKRWWGRSKLRLMCILFSDSPGSGLRGLCVAVRANFYYQGKSISSDSTTACVSAVLVFTGIDPVASVLTFRQRYTETPCLPVLAEPHPRWH</sequence>
<evidence type="ECO:0000313" key="2">
    <source>
        <dbReference type="Proteomes" id="UP000054018"/>
    </source>
</evidence>
<dbReference type="Proteomes" id="UP000054018">
    <property type="component" value="Unassembled WGS sequence"/>
</dbReference>
<gene>
    <name evidence="1" type="ORF">PISMIDRAFT_582707</name>
</gene>